<dbReference type="AlphaFoldDB" id="A0AAE4YEA8"/>
<evidence type="ECO:0000313" key="1">
    <source>
        <dbReference type="EMBL" id="NBZ88095.1"/>
    </source>
</evidence>
<dbReference type="EMBL" id="JAABNR010000009">
    <property type="protein sequence ID" value="NBZ88095.1"/>
    <property type="molecule type" value="Genomic_DNA"/>
</dbReference>
<name>A0AAE4YEA8_9RHOB</name>
<accession>A0AAE4YEA8</accession>
<dbReference type="PANTHER" id="PTHR42110">
    <property type="entry name" value="L-ASPARAGINASE, PUTATIVE (AFU_ORTHOLOGUE AFUA_3G11890)-RELATED"/>
    <property type="match status" value="1"/>
</dbReference>
<dbReference type="RefSeq" id="WP_168774901.1">
    <property type="nucleotide sequence ID" value="NZ_JAABNR010000009.1"/>
</dbReference>
<evidence type="ECO:0000313" key="2">
    <source>
        <dbReference type="Proteomes" id="UP001193501"/>
    </source>
</evidence>
<gene>
    <name evidence="1" type="ORF">GV832_10945</name>
</gene>
<organism evidence="1 2">
    <name type="scientific">Stagnihabitans tardus</name>
    <dbReference type="NCBI Taxonomy" id="2699202"/>
    <lineage>
        <taxon>Bacteria</taxon>
        <taxon>Pseudomonadati</taxon>
        <taxon>Pseudomonadota</taxon>
        <taxon>Alphaproteobacteria</taxon>
        <taxon>Rhodobacterales</taxon>
        <taxon>Paracoccaceae</taxon>
        <taxon>Stagnihabitans</taxon>
    </lineage>
</organism>
<dbReference type="Proteomes" id="UP001193501">
    <property type="component" value="Unassembled WGS sequence"/>
</dbReference>
<comment type="caution">
    <text evidence="1">The sequence shown here is derived from an EMBL/GenBank/DDBJ whole genome shotgun (WGS) entry which is preliminary data.</text>
</comment>
<sequence length="325" mass="34349">MIEVWRGGLLESYHAGHAVICDDKGEVIEAWGDPGAVVYPRSSAKMLQALPLIETGAADAFGLKEAQLAFACASHIGQGFHVKMAEAWVKGLGLSEADLRCGAHEPSDKIERDRLIAAGERPCQFHNNCSGKHSGFLTVTKHLGAGPEYVEIDHPLQKAIVQAMAEVTGEEAAGWGVDGCSAPNFALTVAGMARAMGRFAGASGEGDARDRAMFRLASAMRAFPEMVSGDTGADTELMRAMDGRVALKGGAEAYHIAIIPELKRGIALKIVDGGARASDAVMVALLVRLGVLDANHPAAKKRLNAVQKNWRGIETGVLKLAEGFL</sequence>
<dbReference type="PANTHER" id="PTHR42110:SF1">
    <property type="entry name" value="L-ASPARAGINASE, PUTATIVE (AFU_ORTHOLOGUE AFUA_3G11890)-RELATED"/>
    <property type="match status" value="1"/>
</dbReference>
<proteinExistence type="predicted"/>
<keyword evidence="2" id="KW-1185">Reference proteome</keyword>
<protein>
    <submittedName>
        <fullName evidence="1">Asparaginase</fullName>
    </submittedName>
</protein>
<reference evidence="1" key="1">
    <citation type="submission" date="2020-01" db="EMBL/GenBank/DDBJ databases">
        <authorList>
            <person name="Chen W.-M."/>
        </authorList>
    </citation>
    <scope>NUCLEOTIDE SEQUENCE</scope>
    <source>
        <strain evidence="1">CYK-10</strain>
    </source>
</reference>
<dbReference type="Pfam" id="PF06089">
    <property type="entry name" value="Asparaginase_II"/>
    <property type="match status" value="1"/>
</dbReference>
<dbReference type="InterPro" id="IPR010349">
    <property type="entry name" value="Asparaginase_II"/>
</dbReference>